<dbReference type="Gene3D" id="3.10.20.90">
    <property type="entry name" value="Phosphatidylinositol 3-kinase Catalytic Subunit, Chain A, domain 1"/>
    <property type="match status" value="1"/>
</dbReference>
<dbReference type="SUPFAM" id="SSF48065">
    <property type="entry name" value="DBL homology domain (DH-domain)"/>
    <property type="match status" value="1"/>
</dbReference>
<feature type="compositionally biased region" description="Low complexity" evidence="1">
    <location>
        <begin position="1475"/>
        <end position="1493"/>
    </location>
</feature>
<feature type="region of interest" description="Disordered" evidence="1">
    <location>
        <begin position="705"/>
        <end position="734"/>
    </location>
</feature>
<dbReference type="Pfam" id="PF00621">
    <property type="entry name" value="RhoGEF"/>
    <property type="match status" value="1"/>
</dbReference>
<dbReference type="GO" id="GO:0030010">
    <property type="term" value="P:establishment of cell polarity"/>
    <property type="evidence" value="ECO:0007669"/>
    <property type="project" value="TreeGrafter"/>
</dbReference>
<organism evidence="4 5">
    <name type="scientific">Allomyces macrogynus (strain ATCC 38327)</name>
    <name type="common">Allomyces javanicus var. macrogynus</name>
    <dbReference type="NCBI Taxonomy" id="578462"/>
    <lineage>
        <taxon>Eukaryota</taxon>
        <taxon>Fungi</taxon>
        <taxon>Fungi incertae sedis</taxon>
        <taxon>Blastocladiomycota</taxon>
        <taxon>Blastocladiomycetes</taxon>
        <taxon>Blastocladiales</taxon>
        <taxon>Blastocladiaceae</taxon>
        <taxon>Allomyces</taxon>
    </lineage>
</organism>
<feature type="region of interest" description="Disordered" evidence="1">
    <location>
        <begin position="312"/>
        <end position="333"/>
    </location>
</feature>
<feature type="compositionally biased region" description="Basic residues" evidence="1">
    <location>
        <begin position="707"/>
        <end position="719"/>
    </location>
</feature>
<feature type="compositionally biased region" description="Low complexity" evidence="1">
    <location>
        <begin position="1288"/>
        <end position="1307"/>
    </location>
</feature>
<evidence type="ECO:0000256" key="1">
    <source>
        <dbReference type="SAM" id="MobiDB-lite"/>
    </source>
</evidence>
<dbReference type="Gene3D" id="2.30.29.30">
    <property type="entry name" value="Pleckstrin-homology domain (PH domain)/Phosphotyrosine-binding domain (PTB)"/>
    <property type="match status" value="1"/>
</dbReference>
<feature type="compositionally biased region" description="Low complexity" evidence="1">
    <location>
        <begin position="942"/>
        <end position="953"/>
    </location>
</feature>
<dbReference type="PANTHER" id="PTHR47339:SF1">
    <property type="entry name" value="CELL DIVISION CONTROL PROTEIN 24"/>
    <property type="match status" value="1"/>
</dbReference>
<dbReference type="Pfam" id="PF15411">
    <property type="entry name" value="PH_10"/>
    <property type="match status" value="1"/>
</dbReference>
<evidence type="ECO:0000313" key="4">
    <source>
        <dbReference type="EMBL" id="KNE55690.1"/>
    </source>
</evidence>
<feature type="region of interest" description="Disordered" evidence="1">
    <location>
        <begin position="820"/>
        <end position="902"/>
    </location>
</feature>
<keyword evidence="5" id="KW-1185">Reference proteome</keyword>
<feature type="compositionally biased region" description="Basic and acidic residues" evidence="1">
    <location>
        <begin position="1368"/>
        <end position="1387"/>
    </location>
</feature>
<feature type="compositionally biased region" description="Basic and acidic residues" evidence="1">
    <location>
        <begin position="623"/>
        <end position="639"/>
    </location>
</feature>
<feature type="compositionally biased region" description="Pro residues" evidence="1">
    <location>
        <begin position="995"/>
        <end position="1052"/>
    </location>
</feature>
<feature type="compositionally biased region" description="Low complexity" evidence="1">
    <location>
        <begin position="1053"/>
        <end position="1067"/>
    </location>
</feature>
<dbReference type="STRING" id="578462.A0A0L0RZW7"/>
<dbReference type="GO" id="GO:0005085">
    <property type="term" value="F:guanyl-nucleotide exchange factor activity"/>
    <property type="evidence" value="ECO:0007669"/>
    <property type="project" value="InterPro"/>
</dbReference>
<feature type="compositionally biased region" description="Polar residues" evidence="1">
    <location>
        <begin position="312"/>
        <end position="332"/>
    </location>
</feature>
<dbReference type="SMART" id="SM00325">
    <property type="entry name" value="RhoGEF"/>
    <property type="match status" value="1"/>
</dbReference>
<reference evidence="5" key="2">
    <citation type="submission" date="2009-11" db="EMBL/GenBank/DDBJ databases">
        <title>The Genome Sequence of Allomyces macrogynus strain ATCC 38327.</title>
        <authorList>
            <consortium name="The Broad Institute Genome Sequencing Platform"/>
            <person name="Russ C."/>
            <person name="Cuomo C."/>
            <person name="Shea T."/>
            <person name="Young S.K."/>
            <person name="Zeng Q."/>
            <person name="Koehrsen M."/>
            <person name="Haas B."/>
            <person name="Borodovsky M."/>
            <person name="Guigo R."/>
            <person name="Alvarado L."/>
            <person name="Berlin A."/>
            <person name="Borenstein D."/>
            <person name="Chen Z."/>
            <person name="Engels R."/>
            <person name="Freedman E."/>
            <person name="Gellesch M."/>
            <person name="Goldberg J."/>
            <person name="Griggs A."/>
            <person name="Gujja S."/>
            <person name="Heiman D."/>
            <person name="Hepburn T."/>
            <person name="Howarth C."/>
            <person name="Jen D."/>
            <person name="Larson L."/>
            <person name="Lewis B."/>
            <person name="Mehta T."/>
            <person name="Park D."/>
            <person name="Pearson M."/>
            <person name="Roberts A."/>
            <person name="Saif S."/>
            <person name="Shenoy N."/>
            <person name="Sisk P."/>
            <person name="Stolte C."/>
            <person name="Sykes S."/>
            <person name="Walk T."/>
            <person name="White J."/>
            <person name="Yandava C."/>
            <person name="Burger G."/>
            <person name="Gray M.W."/>
            <person name="Holland P.W.H."/>
            <person name="King N."/>
            <person name="Lang F.B.F."/>
            <person name="Roger A.J."/>
            <person name="Ruiz-Trillo I."/>
            <person name="Lander E."/>
            <person name="Nusbaum C."/>
        </authorList>
    </citation>
    <scope>NUCLEOTIDE SEQUENCE [LARGE SCALE GENOMIC DNA]</scope>
    <source>
        <strain evidence="5">ATCC 38327</strain>
    </source>
</reference>
<dbReference type="Proteomes" id="UP000054350">
    <property type="component" value="Unassembled WGS sequence"/>
</dbReference>
<evidence type="ECO:0000313" key="5">
    <source>
        <dbReference type="Proteomes" id="UP000054350"/>
    </source>
</evidence>
<feature type="compositionally biased region" description="Acidic residues" evidence="1">
    <location>
        <begin position="1314"/>
        <end position="1324"/>
    </location>
</feature>
<feature type="domain" description="PB1" evidence="3">
    <location>
        <begin position="1559"/>
        <end position="1653"/>
    </location>
</feature>
<dbReference type="PROSITE" id="PS51745">
    <property type="entry name" value="PB1"/>
    <property type="match status" value="1"/>
</dbReference>
<feature type="compositionally biased region" description="Low complexity" evidence="1">
    <location>
        <begin position="607"/>
        <end position="622"/>
    </location>
</feature>
<evidence type="ECO:0008006" key="6">
    <source>
        <dbReference type="Google" id="ProtNLM"/>
    </source>
</evidence>
<feature type="compositionally biased region" description="Low complexity" evidence="1">
    <location>
        <begin position="1441"/>
        <end position="1467"/>
    </location>
</feature>
<dbReference type="SUPFAM" id="SSF54277">
    <property type="entry name" value="CAD &amp; PB1 domains"/>
    <property type="match status" value="1"/>
</dbReference>
<reference evidence="4 5" key="1">
    <citation type="submission" date="2009-11" db="EMBL/GenBank/DDBJ databases">
        <title>Annotation of Allomyces macrogynus ATCC 38327.</title>
        <authorList>
            <consortium name="The Broad Institute Genome Sequencing Platform"/>
            <person name="Russ C."/>
            <person name="Cuomo C."/>
            <person name="Burger G."/>
            <person name="Gray M.W."/>
            <person name="Holland P.W.H."/>
            <person name="King N."/>
            <person name="Lang F.B.F."/>
            <person name="Roger A.J."/>
            <person name="Ruiz-Trillo I."/>
            <person name="Young S.K."/>
            <person name="Zeng Q."/>
            <person name="Gargeya S."/>
            <person name="Fitzgerald M."/>
            <person name="Haas B."/>
            <person name="Abouelleil A."/>
            <person name="Alvarado L."/>
            <person name="Arachchi H.M."/>
            <person name="Berlin A."/>
            <person name="Chapman S.B."/>
            <person name="Gearin G."/>
            <person name="Goldberg J."/>
            <person name="Griggs A."/>
            <person name="Gujja S."/>
            <person name="Hansen M."/>
            <person name="Heiman D."/>
            <person name="Howarth C."/>
            <person name="Larimer J."/>
            <person name="Lui A."/>
            <person name="MacDonald P.J.P."/>
            <person name="McCowen C."/>
            <person name="Montmayeur A."/>
            <person name="Murphy C."/>
            <person name="Neiman D."/>
            <person name="Pearson M."/>
            <person name="Priest M."/>
            <person name="Roberts A."/>
            <person name="Saif S."/>
            <person name="Shea T."/>
            <person name="Sisk P."/>
            <person name="Stolte C."/>
            <person name="Sykes S."/>
            <person name="Wortman J."/>
            <person name="Nusbaum C."/>
            <person name="Birren B."/>
        </authorList>
    </citation>
    <scope>NUCLEOTIDE SEQUENCE [LARGE SCALE GENOMIC DNA]</scope>
    <source>
        <strain evidence="4 5">ATCC 38327</strain>
    </source>
</reference>
<dbReference type="eggNOG" id="KOG3519">
    <property type="taxonomic scope" value="Eukaryota"/>
</dbReference>
<dbReference type="OMA" id="RTSICIN"/>
<feature type="compositionally biased region" description="Basic and acidic residues" evidence="1">
    <location>
        <begin position="873"/>
        <end position="882"/>
    </location>
</feature>
<dbReference type="SMART" id="SM00666">
    <property type="entry name" value="PB1"/>
    <property type="match status" value="1"/>
</dbReference>
<dbReference type="Pfam" id="PF00564">
    <property type="entry name" value="PB1"/>
    <property type="match status" value="1"/>
</dbReference>
<dbReference type="InterPro" id="IPR035899">
    <property type="entry name" value="DBL_dom_sf"/>
</dbReference>
<dbReference type="InterPro" id="IPR000219">
    <property type="entry name" value="DH_dom"/>
</dbReference>
<dbReference type="GO" id="GO:0005634">
    <property type="term" value="C:nucleus"/>
    <property type="evidence" value="ECO:0007669"/>
    <property type="project" value="TreeGrafter"/>
</dbReference>
<dbReference type="Pfam" id="PF06395">
    <property type="entry name" value="CDC24"/>
    <property type="match status" value="1"/>
</dbReference>
<dbReference type="VEuPathDB" id="FungiDB:AMAG_01576"/>
<feature type="compositionally biased region" description="Low complexity" evidence="1">
    <location>
        <begin position="977"/>
        <end position="988"/>
    </location>
</feature>
<evidence type="ECO:0000259" key="3">
    <source>
        <dbReference type="PROSITE" id="PS51745"/>
    </source>
</evidence>
<dbReference type="InterPro" id="IPR053026">
    <property type="entry name" value="CDC42_GEF"/>
</dbReference>
<feature type="region of interest" description="Disordered" evidence="1">
    <location>
        <begin position="923"/>
        <end position="1144"/>
    </location>
</feature>
<feature type="region of interest" description="Disordered" evidence="1">
    <location>
        <begin position="1207"/>
        <end position="1548"/>
    </location>
</feature>
<feature type="compositionally biased region" description="Low complexity" evidence="1">
    <location>
        <begin position="1501"/>
        <end position="1535"/>
    </location>
</feature>
<dbReference type="GO" id="GO:0000935">
    <property type="term" value="C:division septum"/>
    <property type="evidence" value="ECO:0007669"/>
    <property type="project" value="TreeGrafter"/>
</dbReference>
<dbReference type="EMBL" id="GG745329">
    <property type="protein sequence ID" value="KNE55690.1"/>
    <property type="molecule type" value="Genomic_DNA"/>
</dbReference>
<dbReference type="SUPFAM" id="SSF50729">
    <property type="entry name" value="PH domain-like"/>
    <property type="match status" value="1"/>
</dbReference>
<feature type="compositionally biased region" description="Low complexity" evidence="1">
    <location>
        <begin position="824"/>
        <end position="849"/>
    </location>
</feature>
<dbReference type="InterPro" id="IPR011993">
    <property type="entry name" value="PH-like_dom_sf"/>
</dbReference>
<feature type="compositionally biased region" description="Polar residues" evidence="1">
    <location>
        <begin position="958"/>
        <end position="974"/>
    </location>
</feature>
<dbReference type="GO" id="GO:0043332">
    <property type="term" value="C:mating projection tip"/>
    <property type="evidence" value="ECO:0007669"/>
    <property type="project" value="TreeGrafter"/>
</dbReference>
<dbReference type="GO" id="GO:0031106">
    <property type="term" value="P:septin ring organization"/>
    <property type="evidence" value="ECO:0007669"/>
    <property type="project" value="TreeGrafter"/>
</dbReference>
<sequence length="1653" mass="174933">MADPDAPPLPVGPTPPVLARLATGPMPASLVSLASFPAPNSAGGATPGGPSSSVMGGDASLYQQAFALLERLAVIDFFPAYIEHAAAAVVAATTPPGVPLNTTVPVLPVPVPPLAASVVLAVTAAGASVASDPVTLLWTLLRLGEPLAWLINLGFPPTPGTDDRALDLASFTAATGQSAAQAAASGTPVIPHPEALAAALPQINNMKTHVFHALVALRQHGGDLRIDPERDLFSITQLYSDDTSGLLKVLQMLRVVLDAFERQGRIPRAPPAAAVDAATAMTLRRGSAATFRRPSLAPSMFANGDNAGVMASSDSLPSADAQTPTSATSSVQPPAALTLRERVLVELLTTERKYVQDLERLRNYNQFLASRDIVSPVTLSHMFSNLNALVDFQRRFLIGLETLLGSAPPGEERVGALFVAHEVEMAKAYQEFCANYQTAIDTALDNLPALQTAAHVMEPQYEVQSFLIKPIQRICRYPLLLNELIKKTKPHPELAHLLGDLQDGLLSMKRAADAVNEARRRQENRRMRDVLRHQVEDWKGQDIETFGDLLLYDRFVMRIQDFDRDFAIFLFDKIMLCCKELAPAPKPSSTLLKRKSRRAMSSASLMTLGSGANNSSSNVNDAAGHHDGGNHHHHPGDDTRYQIKGRIWMGGITDLRGGEVEPSTWMLTVVWSAPTKTESFTLRCRNEEQYHQWRSTLERLVEDTRVRSRSRSARPRAVSRLRSEVGASSPALPTSEEAAAQMQYYYQQQQLQAQMQAQQLAAQQQYQQQMQQQQLQQQPQQPYQAAYPVRSTSGIGHYAASVSDQGYAHQYDPTAYYADENLDTSPLSTQTPTTPVRGRAPGPAGAGYDPVPPGYRPPPPYDEFVEQSGRPVGHYDVHDPQYERASSPYSPSPYEGNGLHHSYSAQDMQGEMNSPYARHQLAQAASFQSAPGGSNAPPPPRSRSASRSRVPSTPVTPVRSSARSPHALSMTSASGAPPRRMPSVPRMPADWMQPPTVPPPNASLPPLPPLPVAAGPPPSSPLPAPPRTPPPTRGSPAPMPPSAPAPGGPLPAVPSLRRSSLSLVTAAPPRHASVYATAPSSPMPPPGSVDSGSSDVHRSASVPPPPLPPLPPAPLPPPPPRVRRAIVLDNDPSMFSDDRADSELTTPSELMMGYYDYTLLPPSVPALRTGGALSPSAPRTTSLPAHAAMSDMGGAASEVASDLSVGAHRGTPAQSTLSVSAPPPMPASDVADKSDDDGEPAVASDVGANEEGDEEAEAKVNVQLPEADDGATVSVETEDHAMDSELLPGTSPATAAPSTAPGTARSSVVVFENGTDEAATEVDPSEVPHSPALAAADSEDDDAATVPDDVDEDDVPAPQLLVQASSTVHDDLETEPDHNEHEVHDVDDAATSRYPPSEPDVAHVDPADEAEALLKSIRPPSHVSASTAPTHGAGPVHRSHPYASSNYASSNYAPSVASAASNSSAAAAHRHRSMSTTGAADRAAAAAMQSTTSPSPPNSRPPSGSSPLMALGSRLTAALSRSASPSAGSGRRYPSPSTPLPPVPQGATANASGGPLIEVVKCRVYHNGNMYVLLLPRGVSYQGLVAQIKRKVGRTADVRIKYEDEDSDFVLIAGDEDVATAMAAAWTTASRVAAAAQSLVSAPAVLNLFVFDV</sequence>
<feature type="compositionally biased region" description="Acidic residues" evidence="1">
    <location>
        <begin position="1337"/>
        <end position="1355"/>
    </location>
</feature>
<proteinExistence type="predicted"/>
<name>A0A0L0RZW7_ALLM3</name>
<dbReference type="CDD" id="cd05992">
    <property type="entry name" value="PB1"/>
    <property type="match status" value="1"/>
</dbReference>
<dbReference type="PROSITE" id="PS50010">
    <property type="entry name" value="DH_2"/>
    <property type="match status" value="1"/>
</dbReference>
<dbReference type="InterPro" id="IPR010481">
    <property type="entry name" value="Cdc24/Scd1_N"/>
</dbReference>
<accession>A0A0L0RZW7</accession>
<dbReference type="CDD" id="cd00160">
    <property type="entry name" value="RhoGEF"/>
    <property type="match status" value="1"/>
</dbReference>
<feature type="domain" description="DH" evidence="2">
    <location>
        <begin position="339"/>
        <end position="518"/>
    </location>
</feature>
<gene>
    <name evidence="4" type="ORF">AMAG_01576</name>
</gene>
<dbReference type="GO" id="GO:0005737">
    <property type="term" value="C:cytoplasm"/>
    <property type="evidence" value="ECO:0007669"/>
    <property type="project" value="TreeGrafter"/>
</dbReference>
<evidence type="ECO:0000259" key="2">
    <source>
        <dbReference type="PROSITE" id="PS50010"/>
    </source>
</evidence>
<dbReference type="InterPro" id="IPR053793">
    <property type="entry name" value="PB1-like"/>
</dbReference>
<dbReference type="Gene3D" id="1.20.900.10">
    <property type="entry name" value="Dbl homology (DH) domain"/>
    <property type="match status" value="1"/>
</dbReference>
<feature type="compositionally biased region" description="Pro residues" evidence="1">
    <location>
        <begin position="1102"/>
        <end position="1120"/>
    </location>
</feature>
<dbReference type="OrthoDB" id="1594986at2759"/>
<protein>
    <recommendedName>
        <fullName evidence="6">DH domain-containing protein</fullName>
    </recommendedName>
</protein>
<feature type="region of interest" description="Disordered" evidence="1">
    <location>
        <begin position="607"/>
        <end position="639"/>
    </location>
</feature>
<dbReference type="PANTHER" id="PTHR47339">
    <property type="entry name" value="CELL DIVISION CONTROL PROTEIN 24"/>
    <property type="match status" value="1"/>
</dbReference>
<dbReference type="InterPro" id="IPR000270">
    <property type="entry name" value="PB1_dom"/>
</dbReference>
<feature type="compositionally biased region" description="Pro residues" evidence="1">
    <location>
        <begin position="850"/>
        <end position="861"/>
    </location>
</feature>